<dbReference type="GeneID" id="24410680"/>
<dbReference type="VEuPathDB" id="FungiDB:GLRG_05315"/>
<feature type="compositionally biased region" description="Basic and acidic residues" evidence="1">
    <location>
        <begin position="75"/>
        <end position="93"/>
    </location>
</feature>
<dbReference type="RefSeq" id="XP_008094191.1">
    <property type="nucleotide sequence ID" value="XM_008096000.1"/>
</dbReference>
<organism evidence="3">
    <name type="scientific">Colletotrichum graminicola (strain M1.001 / M2 / FGSC 10212)</name>
    <name type="common">Maize anthracnose fungus</name>
    <name type="synonym">Glomerella graminicola</name>
    <dbReference type="NCBI Taxonomy" id="645133"/>
    <lineage>
        <taxon>Eukaryota</taxon>
        <taxon>Fungi</taxon>
        <taxon>Dikarya</taxon>
        <taxon>Ascomycota</taxon>
        <taxon>Pezizomycotina</taxon>
        <taxon>Sordariomycetes</taxon>
        <taxon>Hypocreomycetidae</taxon>
        <taxon>Glomerellales</taxon>
        <taxon>Glomerellaceae</taxon>
        <taxon>Colletotrichum</taxon>
        <taxon>Colletotrichum graminicola species complex</taxon>
    </lineage>
</organism>
<feature type="compositionally biased region" description="Basic and acidic residues" evidence="1">
    <location>
        <begin position="16"/>
        <end position="29"/>
    </location>
</feature>
<feature type="compositionally biased region" description="Pro residues" evidence="1">
    <location>
        <begin position="65"/>
        <end position="74"/>
    </location>
</feature>
<evidence type="ECO:0000313" key="2">
    <source>
        <dbReference type="EMBL" id="EFQ30171.1"/>
    </source>
</evidence>
<proteinExistence type="predicted"/>
<dbReference type="Proteomes" id="UP000008782">
    <property type="component" value="Unassembled WGS sequence"/>
</dbReference>
<gene>
    <name evidence="2" type="ORF">GLRG_05315</name>
</gene>
<feature type="compositionally biased region" description="Low complexity" evidence="1">
    <location>
        <begin position="41"/>
        <end position="55"/>
    </location>
</feature>
<dbReference type="HOGENOM" id="CLU_2399536_0_0_1"/>
<feature type="region of interest" description="Disordered" evidence="1">
    <location>
        <begin position="1"/>
        <end position="93"/>
    </location>
</feature>
<evidence type="ECO:0000256" key="1">
    <source>
        <dbReference type="SAM" id="MobiDB-lite"/>
    </source>
</evidence>
<protein>
    <submittedName>
        <fullName evidence="2">Uncharacterized protein</fullName>
    </submittedName>
</protein>
<evidence type="ECO:0000313" key="3">
    <source>
        <dbReference type="Proteomes" id="UP000008782"/>
    </source>
</evidence>
<reference evidence="3" key="1">
    <citation type="journal article" date="2012" name="Nat. Genet.">
        <title>Lifestyle transitions in plant pathogenic Colletotrichum fungi deciphered by genome and transcriptome analyses.</title>
        <authorList>
            <person name="O'Connell R.J."/>
            <person name="Thon M.R."/>
            <person name="Hacquard S."/>
            <person name="Amyotte S.G."/>
            <person name="Kleemann J."/>
            <person name="Torres M.F."/>
            <person name="Damm U."/>
            <person name="Buiate E.A."/>
            <person name="Epstein L."/>
            <person name="Alkan N."/>
            <person name="Altmueller J."/>
            <person name="Alvarado-Balderrama L."/>
            <person name="Bauser C.A."/>
            <person name="Becker C."/>
            <person name="Birren B.W."/>
            <person name="Chen Z."/>
            <person name="Choi J."/>
            <person name="Crouch J.A."/>
            <person name="Duvick J.P."/>
            <person name="Farman M.A."/>
            <person name="Gan P."/>
            <person name="Heiman D."/>
            <person name="Henrissat B."/>
            <person name="Howard R.J."/>
            <person name="Kabbage M."/>
            <person name="Koch C."/>
            <person name="Kracher B."/>
            <person name="Kubo Y."/>
            <person name="Law A.D."/>
            <person name="Lebrun M.-H."/>
            <person name="Lee Y.-H."/>
            <person name="Miyara I."/>
            <person name="Moore N."/>
            <person name="Neumann U."/>
            <person name="Nordstroem K."/>
            <person name="Panaccione D.G."/>
            <person name="Panstruga R."/>
            <person name="Place M."/>
            <person name="Proctor R.H."/>
            <person name="Prusky D."/>
            <person name="Rech G."/>
            <person name="Reinhardt R."/>
            <person name="Rollins J.A."/>
            <person name="Rounsley S."/>
            <person name="Schardl C.L."/>
            <person name="Schwartz D.C."/>
            <person name="Shenoy N."/>
            <person name="Shirasu K."/>
            <person name="Sikhakolli U.R."/>
            <person name="Stueber K."/>
            <person name="Sukno S.A."/>
            <person name="Sweigard J.A."/>
            <person name="Takano Y."/>
            <person name="Takahara H."/>
            <person name="Trail F."/>
            <person name="van der Does H.C."/>
            <person name="Voll L.M."/>
            <person name="Will I."/>
            <person name="Young S."/>
            <person name="Zeng Q."/>
            <person name="Zhang J."/>
            <person name="Zhou S."/>
            <person name="Dickman M.B."/>
            <person name="Schulze-Lefert P."/>
            <person name="Ver Loren van Themaat E."/>
            <person name="Ma L.-J."/>
            <person name="Vaillancourt L.J."/>
        </authorList>
    </citation>
    <scope>NUCLEOTIDE SEQUENCE [LARGE SCALE GENOMIC DNA]</scope>
    <source>
        <strain evidence="3">M1.001 / M2 / FGSC 10212</strain>
    </source>
</reference>
<dbReference type="AlphaFoldDB" id="E3QH09"/>
<sequence>MATEDASRPPPGGRDALQDEATRTRDASSHPELPVDEESVTAAESDTTTEQSTSSNGYTYGTAAGPPPLPPPPKPVDDDAHGMVSRRIDSVSP</sequence>
<dbReference type="EMBL" id="GG697348">
    <property type="protein sequence ID" value="EFQ30171.1"/>
    <property type="molecule type" value="Genomic_DNA"/>
</dbReference>
<dbReference type="STRING" id="645133.E3QH09"/>
<name>E3QH09_COLGM</name>
<keyword evidence="3" id="KW-1185">Reference proteome</keyword>
<accession>E3QH09</accession>